<dbReference type="AlphaFoldDB" id="A0A7R8H0L3"/>
<protein>
    <submittedName>
        <fullName evidence="1">(salmon louse) hypothetical protein</fullName>
    </submittedName>
</protein>
<dbReference type="PANTHER" id="PTHR20952">
    <property type="entry name" value="ADP-RIBOSYLATION-LIKE FACTOR 6-INTERACTING PROTEIN"/>
    <property type="match status" value="1"/>
</dbReference>
<dbReference type="EMBL" id="HG994580">
    <property type="protein sequence ID" value="CAF2771126.1"/>
    <property type="molecule type" value="Genomic_DNA"/>
</dbReference>
<dbReference type="PANTHER" id="PTHR20952:SF0">
    <property type="entry name" value="ADP-RIBOSYLATION FACTOR-LIKE PROTEIN 6-INTERACTING PROTEIN 1"/>
    <property type="match status" value="1"/>
</dbReference>
<dbReference type="GO" id="GO:0016020">
    <property type="term" value="C:membrane"/>
    <property type="evidence" value="ECO:0007669"/>
    <property type="project" value="TreeGrafter"/>
</dbReference>
<reference evidence="1" key="1">
    <citation type="submission" date="2021-02" db="EMBL/GenBank/DDBJ databases">
        <authorList>
            <person name="Bekaert M."/>
        </authorList>
    </citation>
    <scope>NUCLEOTIDE SEQUENCE</scope>
    <source>
        <strain evidence="1">IoA-00</strain>
    </source>
</reference>
<evidence type="ECO:0000313" key="1">
    <source>
        <dbReference type="EMBL" id="CAF2771126.1"/>
    </source>
</evidence>
<keyword evidence="2" id="KW-1185">Reference proteome</keyword>
<evidence type="ECO:0000313" key="2">
    <source>
        <dbReference type="Proteomes" id="UP000675881"/>
    </source>
</evidence>
<accession>A0A7R8H0L3</accession>
<name>A0A7R8H0L3_LEPSM</name>
<dbReference type="OrthoDB" id="6416122at2759"/>
<sequence>MEVTPGTIKYHLSDWREIILLAESILKWERKYYPGIILLAVSIFYSIIWLWDPSMVTLFSVFGMIIVSADYFVPRIMSQILEEHLVWTGPKEKRYDEVCEELAILCTYPFKLPLF</sequence>
<organism evidence="1 2">
    <name type="scientific">Lepeophtheirus salmonis</name>
    <name type="common">Salmon louse</name>
    <name type="synonym">Caligus salmonis</name>
    <dbReference type="NCBI Taxonomy" id="72036"/>
    <lineage>
        <taxon>Eukaryota</taxon>
        <taxon>Metazoa</taxon>
        <taxon>Ecdysozoa</taxon>
        <taxon>Arthropoda</taxon>
        <taxon>Crustacea</taxon>
        <taxon>Multicrustacea</taxon>
        <taxon>Hexanauplia</taxon>
        <taxon>Copepoda</taxon>
        <taxon>Siphonostomatoida</taxon>
        <taxon>Caligidae</taxon>
        <taxon>Lepeophtheirus</taxon>
    </lineage>
</organism>
<dbReference type="Proteomes" id="UP000675881">
    <property type="component" value="Chromosome 1"/>
</dbReference>
<dbReference type="InterPro" id="IPR052114">
    <property type="entry name" value="ER_autophagy_membrane_reg"/>
</dbReference>
<proteinExistence type="predicted"/>
<gene>
    <name evidence="1" type="ORF">LSAA_1508</name>
</gene>